<evidence type="ECO:0000256" key="5">
    <source>
        <dbReference type="SAM" id="Coils"/>
    </source>
</evidence>
<sequence>MNKSRKLLIGTILSILVAVAIFGITWSGRDQLNKKNTNYSKISKNLRKSVELVKIGNDPSDSLKNSLEQYNKMVKGENFENQLETLNGEIKSFFNSLISQGKEVKVEKIGNLNKKIGTMASKLGIGLPIAYKYPSMLILCLSVSLAFIGNYLCRKFIDWKKLEEDKESLSNFRKKYRESKRKKGKKKRKLELQEEDYEDIQRNIWQVSIKQAIFYLPFFVIFLAWLGFVYGDWIVAFLPFNWLSSGLLRYIGVSFNYYGWFFLSFFGFAYFWREILVPE</sequence>
<keyword evidence="5" id="KW-0175">Coiled coil</keyword>
<organism evidence="7 8">
    <name type="scientific">candidate division MSBL1 archaeon SCGC-AAA382A20</name>
    <dbReference type="NCBI Taxonomy" id="1698280"/>
    <lineage>
        <taxon>Archaea</taxon>
        <taxon>Methanobacteriati</taxon>
        <taxon>Methanobacteriota</taxon>
        <taxon>candidate division MSBL1</taxon>
    </lineage>
</organism>
<evidence type="ECO:0000256" key="6">
    <source>
        <dbReference type="SAM" id="Phobius"/>
    </source>
</evidence>
<accession>A0A133VH88</accession>
<dbReference type="AlphaFoldDB" id="A0A133VH88"/>
<dbReference type="Pfam" id="PF01956">
    <property type="entry name" value="EMC3_TMCO1"/>
    <property type="match status" value="1"/>
</dbReference>
<evidence type="ECO:0008006" key="9">
    <source>
        <dbReference type="Google" id="ProtNLM"/>
    </source>
</evidence>
<protein>
    <recommendedName>
        <fullName evidence="9">DUF106 domain-containing protein</fullName>
    </recommendedName>
</protein>
<evidence type="ECO:0000256" key="1">
    <source>
        <dbReference type="ARBA" id="ARBA00004141"/>
    </source>
</evidence>
<comment type="caution">
    <text evidence="7">The sequence shown here is derived from an EMBL/GenBank/DDBJ whole genome shotgun (WGS) entry which is preliminary data.</text>
</comment>
<dbReference type="GO" id="GO:0016020">
    <property type="term" value="C:membrane"/>
    <property type="evidence" value="ECO:0007669"/>
    <property type="project" value="UniProtKB-SubCell"/>
</dbReference>
<keyword evidence="8" id="KW-1185">Reference proteome</keyword>
<dbReference type="Proteomes" id="UP000070263">
    <property type="component" value="Unassembled WGS sequence"/>
</dbReference>
<dbReference type="EMBL" id="LHYE01000078">
    <property type="protein sequence ID" value="KXB05801.1"/>
    <property type="molecule type" value="Genomic_DNA"/>
</dbReference>
<dbReference type="InterPro" id="IPR002809">
    <property type="entry name" value="EMC3/TMCO1"/>
</dbReference>
<evidence type="ECO:0000256" key="2">
    <source>
        <dbReference type="ARBA" id="ARBA00022692"/>
    </source>
</evidence>
<proteinExistence type="predicted"/>
<feature type="transmembrane region" description="Helical" evidence="6">
    <location>
        <begin position="7"/>
        <end position="26"/>
    </location>
</feature>
<evidence type="ECO:0000256" key="4">
    <source>
        <dbReference type="ARBA" id="ARBA00023136"/>
    </source>
</evidence>
<feature type="transmembrane region" description="Helical" evidence="6">
    <location>
        <begin position="133"/>
        <end position="153"/>
    </location>
</feature>
<reference evidence="7 8" key="1">
    <citation type="journal article" date="2016" name="Sci. Rep.">
        <title>Metabolic traits of an uncultured archaeal lineage -MSBL1- from brine pools of the Red Sea.</title>
        <authorList>
            <person name="Mwirichia R."/>
            <person name="Alam I."/>
            <person name="Rashid M."/>
            <person name="Vinu M."/>
            <person name="Ba-Alawi W."/>
            <person name="Anthony Kamau A."/>
            <person name="Kamanda Ngugi D."/>
            <person name="Goker M."/>
            <person name="Klenk H.P."/>
            <person name="Bajic V."/>
            <person name="Stingl U."/>
        </authorList>
    </citation>
    <scope>NUCLEOTIDE SEQUENCE [LARGE SCALE GENOMIC DNA]</scope>
    <source>
        <strain evidence="7">SCGC-AAA382A20</strain>
    </source>
</reference>
<feature type="coiled-coil region" evidence="5">
    <location>
        <begin position="162"/>
        <end position="203"/>
    </location>
</feature>
<comment type="subcellular location">
    <subcellularLocation>
        <location evidence="1">Membrane</location>
        <topology evidence="1">Multi-pass membrane protein</topology>
    </subcellularLocation>
</comment>
<evidence type="ECO:0000313" key="7">
    <source>
        <dbReference type="EMBL" id="KXB05801.1"/>
    </source>
</evidence>
<name>A0A133VH88_9EURY</name>
<gene>
    <name evidence="7" type="ORF">AKJ51_04765</name>
</gene>
<feature type="transmembrane region" description="Helical" evidence="6">
    <location>
        <begin position="250"/>
        <end position="272"/>
    </location>
</feature>
<evidence type="ECO:0000313" key="8">
    <source>
        <dbReference type="Proteomes" id="UP000070263"/>
    </source>
</evidence>
<keyword evidence="4 6" id="KW-0472">Membrane</keyword>
<keyword evidence="3 6" id="KW-1133">Transmembrane helix</keyword>
<dbReference type="SMART" id="SM01415">
    <property type="entry name" value="DUF106"/>
    <property type="match status" value="1"/>
</dbReference>
<keyword evidence="2 6" id="KW-0812">Transmembrane</keyword>
<evidence type="ECO:0000256" key="3">
    <source>
        <dbReference type="ARBA" id="ARBA00022989"/>
    </source>
</evidence>
<feature type="transmembrane region" description="Helical" evidence="6">
    <location>
        <begin position="212"/>
        <end position="230"/>
    </location>
</feature>